<feature type="region of interest" description="Disordered" evidence="1">
    <location>
        <begin position="306"/>
        <end position="371"/>
    </location>
</feature>
<evidence type="ECO:0000313" key="2">
    <source>
        <dbReference type="EMBL" id="KAK7073591.1"/>
    </source>
</evidence>
<feature type="non-terminal residue" evidence="2">
    <location>
        <position position="460"/>
    </location>
</feature>
<dbReference type="AlphaFoldDB" id="A0AAN8WWF5"/>
<sequence length="460" mass="53870">MKQEQDLHLHQTEEVIIHAASPHRPASGRQDARESDGSFFNCIGAPVNIPPEQTVDQRNPVQRLESTNFFHRSLDELDFQSNSDVLDLSQTQQVTSRPVSRSSPRFSSEESLYQGCREPLDMHQVHQGLNQFTLPSRPSSRYHWHDSTDDPHWLYNRDPMPRYRTEQSFDCASQTSSTRNNYRWHFAPYFLFNTHPVDLHRGEHNLSYCIPPIRHCWDGMSNNSLQQLDTPPFGPSTSSYFERSWNYHNRTKEPNYQFTPGNVFSWNNPNNELYAQYHISSERQQPERNCNWYSGFSQHFLSNNGHVYGVYPQDEDEEEEEEYQNDEKEEEEDLKDEEEDQEDDLDIENEDDEEQGEEEEIQEEEENREQIKERNEKCLHVDQHFDINSDQRNSERNIRCHVALHWAGTSNASASTCTSPTWTASEPPRANISLLNKRNAACPVHQHVHSVSTQTDMVLI</sequence>
<keyword evidence="3" id="KW-1185">Reference proteome</keyword>
<feature type="compositionally biased region" description="Acidic residues" evidence="1">
    <location>
        <begin position="313"/>
        <end position="367"/>
    </location>
</feature>
<dbReference type="EMBL" id="JAXCGZ010012416">
    <property type="protein sequence ID" value="KAK7073591.1"/>
    <property type="molecule type" value="Genomic_DNA"/>
</dbReference>
<dbReference type="Proteomes" id="UP001381693">
    <property type="component" value="Unassembled WGS sequence"/>
</dbReference>
<accession>A0AAN8WWF5</accession>
<organism evidence="2 3">
    <name type="scientific">Halocaridina rubra</name>
    <name type="common">Hawaiian red shrimp</name>
    <dbReference type="NCBI Taxonomy" id="373956"/>
    <lineage>
        <taxon>Eukaryota</taxon>
        <taxon>Metazoa</taxon>
        <taxon>Ecdysozoa</taxon>
        <taxon>Arthropoda</taxon>
        <taxon>Crustacea</taxon>
        <taxon>Multicrustacea</taxon>
        <taxon>Malacostraca</taxon>
        <taxon>Eumalacostraca</taxon>
        <taxon>Eucarida</taxon>
        <taxon>Decapoda</taxon>
        <taxon>Pleocyemata</taxon>
        <taxon>Caridea</taxon>
        <taxon>Atyoidea</taxon>
        <taxon>Atyidae</taxon>
        <taxon>Halocaridina</taxon>
    </lineage>
</organism>
<evidence type="ECO:0000256" key="1">
    <source>
        <dbReference type="SAM" id="MobiDB-lite"/>
    </source>
</evidence>
<proteinExistence type="predicted"/>
<name>A0AAN8WWF5_HALRR</name>
<comment type="caution">
    <text evidence="2">The sequence shown here is derived from an EMBL/GenBank/DDBJ whole genome shotgun (WGS) entry which is preliminary data.</text>
</comment>
<feature type="region of interest" description="Disordered" evidence="1">
    <location>
        <begin position="17"/>
        <end position="37"/>
    </location>
</feature>
<protein>
    <submittedName>
        <fullName evidence="2">Uncharacterized protein</fullName>
    </submittedName>
</protein>
<gene>
    <name evidence="2" type="ORF">SK128_006990</name>
</gene>
<reference evidence="2 3" key="1">
    <citation type="submission" date="2023-11" db="EMBL/GenBank/DDBJ databases">
        <title>Halocaridina rubra genome assembly.</title>
        <authorList>
            <person name="Smith C."/>
        </authorList>
    </citation>
    <scope>NUCLEOTIDE SEQUENCE [LARGE SCALE GENOMIC DNA]</scope>
    <source>
        <strain evidence="2">EP-1</strain>
        <tissue evidence="2">Whole</tissue>
    </source>
</reference>
<evidence type="ECO:0000313" key="3">
    <source>
        <dbReference type="Proteomes" id="UP001381693"/>
    </source>
</evidence>